<dbReference type="InterPro" id="IPR027417">
    <property type="entry name" value="P-loop_NTPase"/>
</dbReference>
<keyword evidence="3" id="KW-1185">Reference proteome</keyword>
<feature type="domain" description="Dynamin N-terminal" evidence="1">
    <location>
        <begin position="44"/>
        <end position="200"/>
    </location>
</feature>
<dbReference type="EMBL" id="POTW01000004">
    <property type="protein sequence ID" value="PZF86076.1"/>
    <property type="molecule type" value="Genomic_DNA"/>
</dbReference>
<dbReference type="Pfam" id="PF00350">
    <property type="entry name" value="Dynamin_N"/>
    <property type="match status" value="1"/>
</dbReference>
<dbReference type="PANTHER" id="PTHR43681:SF1">
    <property type="entry name" value="SARCALUMENIN"/>
    <property type="match status" value="1"/>
</dbReference>
<protein>
    <recommendedName>
        <fullName evidence="1">Dynamin N-terminal domain-containing protein</fullName>
    </recommendedName>
</protein>
<dbReference type="Proteomes" id="UP000248764">
    <property type="component" value="Unassembled WGS sequence"/>
</dbReference>
<dbReference type="Gene3D" id="3.40.50.300">
    <property type="entry name" value="P-loop containing nucleotide triphosphate hydrolases"/>
    <property type="match status" value="1"/>
</dbReference>
<evidence type="ECO:0000313" key="2">
    <source>
        <dbReference type="EMBL" id="PZF86076.1"/>
    </source>
</evidence>
<accession>A0A2W2CL03</accession>
<dbReference type="SUPFAM" id="SSF52540">
    <property type="entry name" value="P-loop containing nucleoside triphosphate hydrolases"/>
    <property type="match status" value="1"/>
</dbReference>
<evidence type="ECO:0000259" key="1">
    <source>
        <dbReference type="Pfam" id="PF00350"/>
    </source>
</evidence>
<proteinExistence type="predicted"/>
<sequence length="571" mass="60646">MTVQPLHADVVASAALEVAALLPPERASALTDAVSRMRTGRVRVLLLGEAKRGKSTLVNALFGRDLLPTGVLPVTSVPTVVEAGAEVSASARFLDGRSHEIALQDVAGLVSEAGNPGNRRGVDLVRIVAPSPYLPDGTQVVDTPGTGSIHRANTAEAERARATVDLAVLVLAADPPVSAAEVGLAADVMATASHAAVVVNKIDLVRPDEVDRIVTFTRDALAGAVAEAPIFAMSARHALAGTGWRRFTARLATQIDIHGRTDVVASTARAAAREARMVLDMLRIQQELLRRPTTTAATTIDRLDQLLATARHQATSAGDHLRGEARRLRSALDTSHEQQVAVALSDARRLLDTRWAGTTSPPERQAELTRQAIQAAVAGHAHAWFTQTATEMDTTMRMAAGAVLGQLAADLRQARAAVAEVLDVELAEIGETPSAQLPDPPSFALTTGTSWRELITSSLADRLPARLRRRRRRRQLHAWASSAVPAPFGRARAGLQIWLDTATAELDRSLATAARHHLSGLEQALAAARIQHERTAAGNAGLLDEIAARLRVVSAAMADLDGADRRGRQKP</sequence>
<dbReference type="InterPro" id="IPR045063">
    <property type="entry name" value="Dynamin_N"/>
</dbReference>
<reference evidence="2 3" key="1">
    <citation type="submission" date="2018-01" db="EMBL/GenBank/DDBJ databases">
        <title>Draft genome sequence of Jiangella sp. GTF31.</title>
        <authorList>
            <person name="Sahin N."/>
            <person name="Ay H."/>
            <person name="Saygin H."/>
        </authorList>
    </citation>
    <scope>NUCLEOTIDE SEQUENCE [LARGE SCALE GENOMIC DNA]</scope>
    <source>
        <strain evidence="2 3">GTF31</strain>
    </source>
</reference>
<dbReference type="RefSeq" id="WP_111253083.1">
    <property type="nucleotide sequence ID" value="NZ_POTW01000004.1"/>
</dbReference>
<comment type="caution">
    <text evidence="2">The sequence shown here is derived from an EMBL/GenBank/DDBJ whole genome shotgun (WGS) entry which is preliminary data.</text>
</comment>
<dbReference type="AlphaFoldDB" id="A0A2W2CL03"/>
<name>A0A2W2CL03_9ACTN</name>
<dbReference type="InterPro" id="IPR051943">
    <property type="entry name" value="TRAFAC_Dynamin-like_GTPase"/>
</dbReference>
<evidence type="ECO:0000313" key="3">
    <source>
        <dbReference type="Proteomes" id="UP000248764"/>
    </source>
</evidence>
<dbReference type="PANTHER" id="PTHR43681">
    <property type="entry name" value="TRANSMEMBRANE GTPASE FZO"/>
    <property type="match status" value="1"/>
</dbReference>
<gene>
    <name evidence="2" type="ORF">C1I92_02530</name>
</gene>
<organism evidence="2 3">
    <name type="scientific">Jiangella anatolica</name>
    <dbReference type="NCBI Taxonomy" id="2670374"/>
    <lineage>
        <taxon>Bacteria</taxon>
        <taxon>Bacillati</taxon>
        <taxon>Actinomycetota</taxon>
        <taxon>Actinomycetes</taxon>
        <taxon>Jiangellales</taxon>
        <taxon>Jiangellaceae</taxon>
        <taxon>Jiangella</taxon>
    </lineage>
</organism>